<feature type="region of interest" description="Disordered" evidence="1">
    <location>
        <begin position="1"/>
        <end position="50"/>
    </location>
</feature>
<organism evidence="2 3">
    <name type="scientific">Corallococcus macrosporus DSM 14697</name>
    <dbReference type="NCBI Taxonomy" id="1189310"/>
    <lineage>
        <taxon>Bacteria</taxon>
        <taxon>Pseudomonadati</taxon>
        <taxon>Myxococcota</taxon>
        <taxon>Myxococcia</taxon>
        <taxon>Myxococcales</taxon>
        <taxon>Cystobacterineae</taxon>
        <taxon>Myxococcaceae</taxon>
        <taxon>Corallococcus</taxon>
    </lineage>
</organism>
<dbReference type="KEGG" id="mmas:MYMAC_000281"/>
<proteinExistence type="predicted"/>
<evidence type="ECO:0000313" key="2">
    <source>
        <dbReference type="EMBL" id="ATB44710.1"/>
    </source>
</evidence>
<dbReference type="Proteomes" id="UP000217343">
    <property type="component" value="Chromosome"/>
</dbReference>
<keyword evidence="3" id="KW-1185">Reference proteome</keyword>
<gene>
    <name evidence="2" type="ORF">MYMAC_000281</name>
</gene>
<accession>A0A250JM42</accession>
<name>A0A250JM42_9BACT</name>
<evidence type="ECO:0000313" key="3">
    <source>
        <dbReference type="Proteomes" id="UP000217343"/>
    </source>
</evidence>
<evidence type="ECO:0000256" key="1">
    <source>
        <dbReference type="SAM" id="MobiDB-lite"/>
    </source>
</evidence>
<sequence>MPENAPPRPPPALFIQDWGPTPPEPSREETGQVTTMQVGEETGDGGELQR</sequence>
<reference evidence="2 3" key="1">
    <citation type="submission" date="2017-06" db="EMBL/GenBank/DDBJ databases">
        <title>Sequencing and comparative analysis of myxobacterial genomes.</title>
        <authorList>
            <person name="Rupp O."/>
            <person name="Goesmann A."/>
            <person name="Sogaard-Andersen L."/>
        </authorList>
    </citation>
    <scope>NUCLEOTIDE SEQUENCE [LARGE SCALE GENOMIC DNA]</scope>
    <source>
        <strain evidence="2 3">DSM 14697</strain>
    </source>
</reference>
<protein>
    <submittedName>
        <fullName evidence="2">Uncharacterized protein</fullName>
    </submittedName>
</protein>
<dbReference type="AlphaFoldDB" id="A0A250JM42"/>
<dbReference type="EMBL" id="CP022203">
    <property type="protein sequence ID" value="ATB44710.1"/>
    <property type="molecule type" value="Genomic_DNA"/>
</dbReference>
<feature type="compositionally biased region" description="Pro residues" evidence="1">
    <location>
        <begin position="1"/>
        <end position="12"/>
    </location>
</feature>